<evidence type="ECO:0000313" key="2">
    <source>
        <dbReference type="Proteomes" id="UP000383932"/>
    </source>
</evidence>
<proteinExistence type="predicted"/>
<reference evidence="1 2" key="1">
    <citation type="journal article" date="2019" name="Fungal Biol. Biotechnol.">
        <title>Draft genome sequence of fastidious pathogen Ceratobasidium theobromae, which causes vascular-streak dieback in Theobroma cacao.</title>
        <authorList>
            <person name="Ali S.S."/>
            <person name="Asman A."/>
            <person name="Shao J."/>
            <person name="Firmansyah A.P."/>
            <person name="Susilo A.W."/>
            <person name="Rosmana A."/>
            <person name="McMahon P."/>
            <person name="Junaid M."/>
            <person name="Guest D."/>
            <person name="Kheng T.Y."/>
            <person name="Meinhardt L.W."/>
            <person name="Bailey B.A."/>
        </authorList>
    </citation>
    <scope>NUCLEOTIDE SEQUENCE [LARGE SCALE GENOMIC DNA]</scope>
    <source>
        <strain evidence="1 2">CT2</strain>
    </source>
</reference>
<organism evidence="1 2">
    <name type="scientific">Ceratobasidium theobromae</name>
    <dbReference type="NCBI Taxonomy" id="1582974"/>
    <lineage>
        <taxon>Eukaryota</taxon>
        <taxon>Fungi</taxon>
        <taxon>Dikarya</taxon>
        <taxon>Basidiomycota</taxon>
        <taxon>Agaricomycotina</taxon>
        <taxon>Agaricomycetes</taxon>
        <taxon>Cantharellales</taxon>
        <taxon>Ceratobasidiaceae</taxon>
        <taxon>Ceratobasidium</taxon>
    </lineage>
</organism>
<dbReference type="AlphaFoldDB" id="A0A5N5QTM0"/>
<name>A0A5N5QTM0_9AGAM</name>
<protein>
    <submittedName>
        <fullName evidence="1">Uncharacterized protein</fullName>
    </submittedName>
</protein>
<sequence length="547" mass="61379">MARGTLPPEIIVLIVEYVLSDLGIHERQNLSGLISTNRTAYTLLSERLYRTIVLLSSRMANKFMDALVSSPRLASLVENLWIATSGFEVFSYLHIQGSAPDSITGILRLTPNLRHLAVPSQYFPRYYSLTSTGMPPINQLTITEDIFLPSTPIIPTLLTLHIYGPLWPSRTETIISHCPCLRHIKCTIPFQTSYVAPAAQCMRVLQSRLKSLLSVEFTCSKRAFLSLRKALEDYIDHEGGHPKVTINVMKFGHLLCEPWFRECLAHMPYPKVLSPSHNNRVPQLPFELIWIIIEQALADLTIISCGELKVTSPPIPLYLLLLNRRIYALVVKLAYRTITISSSRSLARFLSVVTHSPHLSNLVHNLWIGTSNLEAFPHQVGWAPCVIARILSKSPRLKRVALPAAFFPPNFVMFGSAIEHITFGGGSVPGLPLEAQTVHVYGLVQPSWVRRLAKGALRRVVCDLRRPCALGAIENVIQELFDDKALRKDNGFQVELIVPEGLETWLRTEMSSIGELEDRYCGSLVVRVEGGRDNTNYYDMWVGAIRG</sequence>
<comment type="caution">
    <text evidence="1">The sequence shown here is derived from an EMBL/GenBank/DDBJ whole genome shotgun (WGS) entry which is preliminary data.</text>
</comment>
<dbReference type="OrthoDB" id="3157308at2759"/>
<gene>
    <name evidence="1" type="ORF">CTheo_1631</name>
</gene>
<accession>A0A5N5QTM0</accession>
<keyword evidence="2" id="KW-1185">Reference proteome</keyword>
<dbReference type="EMBL" id="SSOP01000014">
    <property type="protein sequence ID" value="KAB5594998.1"/>
    <property type="molecule type" value="Genomic_DNA"/>
</dbReference>
<evidence type="ECO:0000313" key="1">
    <source>
        <dbReference type="EMBL" id="KAB5594998.1"/>
    </source>
</evidence>
<dbReference type="Proteomes" id="UP000383932">
    <property type="component" value="Unassembled WGS sequence"/>
</dbReference>